<protein>
    <submittedName>
        <fullName evidence="2">Uncharacterized protein LOC106820625</fullName>
    </submittedName>
</protein>
<feature type="non-terminal residue" evidence="2">
    <location>
        <position position="1"/>
    </location>
</feature>
<reference evidence="2" key="1">
    <citation type="submission" date="2025-08" db="UniProtKB">
        <authorList>
            <consortium name="RefSeq"/>
        </authorList>
    </citation>
    <scope>IDENTIFICATION</scope>
</reference>
<evidence type="ECO:0000313" key="1">
    <source>
        <dbReference type="Proteomes" id="UP000695022"/>
    </source>
</evidence>
<accession>A0ABM1F846</accession>
<keyword evidence="1" id="KW-1185">Reference proteome</keyword>
<dbReference type="RefSeq" id="XP_014680617.1">
    <property type="nucleotide sequence ID" value="XM_014825131.1"/>
</dbReference>
<organism evidence="1 2">
    <name type="scientific">Priapulus caudatus</name>
    <name type="common">Priapulid worm</name>
    <dbReference type="NCBI Taxonomy" id="37621"/>
    <lineage>
        <taxon>Eukaryota</taxon>
        <taxon>Metazoa</taxon>
        <taxon>Ecdysozoa</taxon>
        <taxon>Scalidophora</taxon>
        <taxon>Priapulida</taxon>
        <taxon>Priapulimorpha</taxon>
        <taxon>Priapulimorphida</taxon>
        <taxon>Priapulidae</taxon>
        <taxon>Priapulus</taxon>
    </lineage>
</organism>
<name>A0ABM1F846_PRICU</name>
<dbReference type="PANTHER" id="PTHR23150:SF26">
    <property type="entry name" value="GENERIC METHYLTRANSFERASE"/>
    <property type="match status" value="1"/>
</dbReference>
<dbReference type="GeneID" id="106820625"/>
<proteinExistence type="predicted"/>
<dbReference type="PANTHER" id="PTHR23150">
    <property type="entry name" value="SULFATASE MODIFYING FACTOR 1, 2"/>
    <property type="match status" value="1"/>
</dbReference>
<sequence>HPLIFYLGHTATFFVNKLVLAGIIPQRIDPKMESTFAVGVDEMSWDDLDTTHYDWPTVEAVHVYRDTIRNMVDQLITDLPLTLPITWGSPWWTILMG</sequence>
<gene>
    <name evidence="2" type="primary">LOC106820625</name>
</gene>
<dbReference type="InterPro" id="IPR051043">
    <property type="entry name" value="Sulfatase_Mod_Factor_Kinase"/>
</dbReference>
<dbReference type="Proteomes" id="UP000695022">
    <property type="component" value="Unplaced"/>
</dbReference>
<feature type="non-terminal residue" evidence="2">
    <location>
        <position position="97"/>
    </location>
</feature>
<evidence type="ECO:0000313" key="2">
    <source>
        <dbReference type="RefSeq" id="XP_014680617.1"/>
    </source>
</evidence>